<dbReference type="Proteomes" id="UP000494165">
    <property type="component" value="Unassembled WGS sequence"/>
</dbReference>
<dbReference type="EMBL" id="CADEPI010000028">
    <property type="protein sequence ID" value="CAB3367099.1"/>
    <property type="molecule type" value="Genomic_DNA"/>
</dbReference>
<reference evidence="2 3" key="1">
    <citation type="submission" date="2020-04" db="EMBL/GenBank/DDBJ databases">
        <authorList>
            <person name="Alioto T."/>
            <person name="Alioto T."/>
            <person name="Gomez Garrido J."/>
        </authorList>
    </citation>
    <scope>NUCLEOTIDE SEQUENCE [LARGE SCALE GENOMIC DNA]</scope>
</reference>
<accession>A0A8S1CFZ6</accession>
<sequence length="287" mass="31955">MLLPDPDSPRPKPVTHQHPSQSHLRCICITSPQLANTCPDIFPTVPDSVDLASAGQLRMWPRSRSASSSQDRTSVWSDYMERPAENEVVELEDLVTDDDVEGQSDQFKILNYLMGKPLSPSEEAEVLQSLQNTNAACIEDLLQIINEDSGESRSDPIEAGPKITFADDVEHIPSPSLTVVARMRLKLATLELSPDGLEVCQAMKQGARTTSLLFLAEYLPPRSCINNTPVRLSSKRICNNVITFEQEKLHSCESNKPLEFTILIKKSGCMESVFGFACFDWTKSWES</sequence>
<evidence type="ECO:0000256" key="1">
    <source>
        <dbReference type="SAM" id="MobiDB-lite"/>
    </source>
</evidence>
<evidence type="ECO:0000313" key="2">
    <source>
        <dbReference type="EMBL" id="CAB3367099.1"/>
    </source>
</evidence>
<protein>
    <submittedName>
        <fullName evidence="2">Uncharacterized protein</fullName>
    </submittedName>
</protein>
<feature type="region of interest" description="Disordered" evidence="1">
    <location>
        <begin position="1"/>
        <end position="22"/>
    </location>
</feature>
<proteinExistence type="predicted"/>
<evidence type="ECO:0000313" key="3">
    <source>
        <dbReference type="Proteomes" id="UP000494165"/>
    </source>
</evidence>
<gene>
    <name evidence="2" type="ORF">CLODIP_2_CD07490</name>
</gene>
<comment type="caution">
    <text evidence="2">The sequence shown here is derived from an EMBL/GenBank/DDBJ whole genome shotgun (WGS) entry which is preliminary data.</text>
</comment>
<dbReference type="AlphaFoldDB" id="A0A8S1CFZ6"/>
<keyword evidence="3" id="KW-1185">Reference proteome</keyword>
<organism evidence="2 3">
    <name type="scientific">Cloeon dipterum</name>
    <dbReference type="NCBI Taxonomy" id="197152"/>
    <lineage>
        <taxon>Eukaryota</taxon>
        <taxon>Metazoa</taxon>
        <taxon>Ecdysozoa</taxon>
        <taxon>Arthropoda</taxon>
        <taxon>Hexapoda</taxon>
        <taxon>Insecta</taxon>
        <taxon>Pterygota</taxon>
        <taxon>Palaeoptera</taxon>
        <taxon>Ephemeroptera</taxon>
        <taxon>Pisciforma</taxon>
        <taxon>Baetidae</taxon>
        <taxon>Cloeon</taxon>
    </lineage>
</organism>
<name>A0A8S1CFZ6_9INSE</name>